<protein>
    <submittedName>
        <fullName evidence="2">Uncharacterized protein</fullName>
    </submittedName>
</protein>
<evidence type="ECO:0000313" key="2">
    <source>
        <dbReference type="Ensembl" id="ENSMCSP00000004360.1"/>
    </source>
</evidence>
<dbReference type="AlphaFoldDB" id="A0A8C5TB66"/>
<sequence length="79" mass="8658">MNLQERVTPGTADPAEKRKCSWLNIWTFLVFALTIKAAFMTICLGEFQDLLGLLCRLALGCRCVHGGVAVGGWDQCCPV</sequence>
<accession>A0A8C5TB66</accession>
<reference evidence="2" key="1">
    <citation type="submission" date="2025-08" db="UniProtKB">
        <authorList>
            <consortium name="Ensembl"/>
        </authorList>
    </citation>
    <scope>IDENTIFICATION</scope>
</reference>
<organism evidence="2 3">
    <name type="scientific">Malurus cyaneus samueli</name>
    <dbReference type="NCBI Taxonomy" id="2593467"/>
    <lineage>
        <taxon>Eukaryota</taxon>
        <taxon>Metazoa</taxon>
        <taxon>Chordata</taxon>
        <taxon>Craniata</taxon>
        <taxon>Vertebrata</taxon>
        <taxon>Euteleostomi</taxon>
        <taxon>Archelosauria</taxon>
        <taxon>Archosauria</taxon>
        <taxon>Dinosauria</taxon>
        <taxon>Saurischia</taxon>
        <taxon>Theropoda</taxon>
        <taxon>Coelurosauria</taxon>
        <taxon>Aves</taxon>
        <taxon>Neognathae</taxon>
        <taxon>Neoaves</taxon>
        <taxon>Telluraves</taxon>
        <taxon>Australaves</taxon>
        <taxon>Passeriformes</taxon>
        <taxon>Meliphagoidea</taxon>
        <taxon>Maluridae</taxon>
        <taxon>Malurus</taxon>
    </lineage>
</organism>
<name>A0A8C5TB66_9PASS</name>
<dbReference type="OrthoDB" id="6337382at2759"/>
<keyword evidence="3" id="KW-1185">Reference proteome</keyword>
<keyword evidence="1" id="KW-0812">Transmembrane</keyword>
<dbReference type="Proteomes" id="UP000694560">
    <property type="component" value="Unplaced"/>
</dbReference>
<evidence type="ECO:0000313" key="3">
    <source>
        <dbReference type="Proteomes" id="UP000694560"/>
    </source>
</evidence>
<reference evidence="2" key="2">
    <citation type="submission" date="2025-09" db="UniProtKB">
        <authorList>
            <consortium name="Ensembl"/>
        </authorList>
    </citation>
    <scope>IDENTIFICATION</scope>
</reference>
<evidence type="ECO:0000256" key="1">
    <source>
        <dbReference type="SAM" id="Phobius"/>
    </source>
</evidence>
<dbReference type="Ensembl" id="ENSMCST00000004460.1">
    <property type="protein sequence ID" value="ENSMCSP00000004360.1"/>
    <property type="gene ID" value="ENSMCSG00000003118.1"/>
</dbReference>
<feature type="transmembrane region" description="Helical" evidence="1">
    <location>
        <begin position="25"/>
        <end position="47"/>
    </location>
</feature>
<proteinExistence type="predicted"/>
<keyword evidence="1" id="KW-1133">Transmembrane helix</keyword>
<keyword evidence="1" id="KW-0472">Membrane</keyword>